<name>A0ABT8T6V5_9BACT</name>
<evidence type="ECO:0000313" key="3">
    <source>
        <dbReference type="Proteomes" id="UP001171111"/>
    </source>
</evidence>
<feature type="signal peptide" evidence="1">
    <location>
        <begin position="1"/>
        <end position="21"/>
    </location>
</feature>
<proteinExistence type="predicted"/>
<dbReference type="RefSeq" id="WP_302244315.1">
    <property type="nucleotide sequence ID" value="NZ_JAULJQ010000005.1"/>
</dbReference>
<evidence type="ECO:0008006" key="4">
    <source>
        <dbReference type="Google" id="ProtNLM"/>
    </source>
</evidence>
<dbReference type="Proteomes" id="UP001171111">
    <property type="component" value="Unassembled WGS sequence"/>
</dbReference>
<reference evidence="2 3" key="1">
    <citation type="submission" date="2023-06" db="EMBL/GenBank/DDBJ databases">
        <title>Campylobacter magnum sp. nov., isolated from cecal contents of domestic pigs (Sus scrofa domesticus).</title>
        <authorList>
            <person name="Papic B."/>
            <person name="Gruntar I."/>
        </authorList>
    </citation>
    <scope>NUCLEOTIDE SEQUENCE [LARGE SCALE GENOMIC DNA]</scope>
    <source>
        <strain evidence="3">34484-21</strain>
    </source>
</reference>
<organism evidence="2 3">
    <name type="scientific">Campylobacter magnus</name>
    <dbReference type="NCBI Taxonomy" id="3026462"/>
    <lineage>
        <taxon>Bacteria</taxon>
        <taxon>Pseudomonadati</taxon>
        <taxon>Campylobacterota</taxon>
        <taxon>Epsilonproteobacteria</taxon>
        <taxon>Campylobacterales</taxon>
        <taxon>Campylobacteraceae</taxon>
        <taxon>Campylobacter</taxon>
    </lineage>
</organism>
<protein>
    <recommendedName>
        <fullName evidence="4">Lipoprotein</fullName>
    </recommendedName>
</protein>
<feature type="chain" id="PRO_5046431073" description="Lipoprotein" evidence="1">
    <location>
        <begin position="22"/>
        <end position="51"/>
    </location>
</feature>
<keyword evidence="3" id="KW-1185">Reference proteome</keyword>
<evidence type="ECO:0000313" key="2">
    <source>
        <dbReference type="EMBL" id="MDO2409444.1"/>
    </source>
</evidence>
<gene>
    <name evidence="2" type="ORF">Q2362_04940</name>
</gene>
<keyword evidence="1" id="KW-0732">Signal</keyword>
<comment type="caution">
    <text evidence="2">The sequence shown here is derived from an EMBL/GenBank/DDBJ whole genome shotgun (WGS) entry which is preliminary data.</text>
</comment>
<accession>A0ABT8T6V5</accession>
<dbReference type="EMBL" id="JAULJQ010000005">
    <property type="protein sequence ID" value="MDO2409444.1"/>
    <property type="molecule type" value="Genomic_DNA"/>
</dbReference>
<evidence type="ECO:0000256" key="1">
    <source>
        <dbReference type="SAM" id="SignalP"/>
    </source>
</evidence>
<dbReference type="PROSITE" id="PS51257">
    <property type="entry name" value="PROKAR_LIPOPROTEIN"/>
    <property type="match status" value="1"/>
</dbReference>
<sequence length="51" mass="5758">MKFFSFALLACLFFVSCSNTAKGVVEDTKKAGEWTKEKIHNGASWIKEKTE</sequence>